<dbReference type="PROSITE" id="PS51831">
    <property type="entry name" value="HD"/>
    <property type="match status" value="1"/>
</dbReference>
<comment type="function">
    <text evidence="6">ppGpp hydrolyzing enzyme involved in starvation response.</text>
</comment>
<evidence type="ECO:0000256" key="4">
    <source>
        <dbReference type="ARBA" id="ARBA00023211"/>
    </source>
</evidence>
<comment type="cofactor">
    <cofactor evidence="1">
        <name>Mn(2+)</name>
        <dbReference type="ChEBI" id="CHEBI:29035"/>
    </cofactor>
</comment>
<dbReference type="EC" id="3.1.7.2" evidence="5"/>
<comment type="similarity">
    <text evidence="7">Belongs to the MESH1 family.</text>
</comment>
<dbReference type="EMBL" id="GEDV01012210">
    <property type="protein sequence ID" value="JAP76347.1"/>
    <property type="molecule type" value="Transcribed_RNA"/>
</dbReference>
<dbReference type="FunFam" id="1.10.3210.10:FF:000012">
    <property type="entry name" value="HD domain containing 3"/>
    <property type="match status" value="1"/>
</dbReference>
<evidence type="ECO:0000256" key="3">
    <source>
        <dbReference type="ARBA" id="ARBA00022801"/>
    </source>
</evidence>
<evidence type="ECO:0000256" key="2">
    <source>
        <dbReference type="ARBA" id="ARBA00022723"/>
    </source>
</evidence>
<dbReference type="GO" id="GO:0008893">
    <property type="term" value="F:guanosine-3',5'-bis(diphosphate) 3'-diphosphatase activity"/>
    <property type="evidence" value="ECO:0007669"/>
    <property type="project" value="UniProtKB-EC"/>
</dbReference>
<evidence type="ECO:0000259" key="12">
    <source>
        <dbReference type="PROSITE" id="PS51831"/>
    </source>
</evidence>
<evidence type="ECO:0000256" key="7">
    <source>
        <dbReference type="ARBA" id="ARBA00038354"/>
    </source>
</evidence>
<evidence type="ECO:0000256" key="11">
    <source>
        <dbReference type="ARBA" id="ARBA00047968"/>
    </source>
</evidence>
<keyword evidence="4" id="KW-0464">Manganese</keyword>
<dbReference type="Gene3D" id="1.10.3210.10">
    <property type="entry name" value="Hypothetical protein af1432"/>
    <property type="match status" value="1"/>
</dbReference>
<evidence type="ECO:0000256" key="8">
    <source>
        <dbReference type="ARBA" id="ARBA00040793"/>
    </source>
</evidence>
<dbReference type="PANTHER" id="PTHR46246">
    <property type="entry name" value="GUANOSINE-3',5'-BIS(DIPHOSPHATE) 3'-PYROPHOSPHOHYDROLASE MESH1"/>
    <property type="match status" value="1"/>
</dbReference>
<evidence type="ECO:0000256" key="5">
    <source>
        <dbReference type="ARBA" id="ARBA00024387"/>
    </source>
</evidence>
<evidence type="ECO:0000256" key="9">
    <source>
        <dbReference type="ARBA" id="ARBA00041464"/>
    </source>
</evidence>
<keyword evidence="3 13" id="KW-0378">Hydrolase</keyword>
<dbReference type="SUPFAM" id="SSF109604">
    <property type="entry name" value="HD-domain/PDEase-like"/>
    <property type="match status" value="1"/>
</dbReference>
<dbReference type="GO" id="GO:0046872">
    <property type="term" value="F:metal ion binding"/>
    <property type="evidence" value="ECO:0007669"/>
    <property type="project" value="UniProtKB-KW"/>
</dbReference>
<dbReference type="AlphaFoldDB" id="A0A131YBS1"/>
<accession>A0A131YBS1</accession>
<evidence type="ECO:0000256" key="1">
    <source>
        <dbReference type="ARBA" id="ARBA00001936"/>
    </source>
</evidence>
<evidence type="ECO:0000256" key="10">
    <source>
        <dbReference type="ARBA" id="ARBA00041770"/>
    </source>
</evidence>
<evidence type="ECO:0000313" key="13">
    <source>
        <dbReference type="EMBL" id="JAP76347.1"/>
    </source>
</evidence>
<evidence type="ECO:0000256" key="6">
    <source>
        <dbReference type="ARBA" id="ARBA00037781"/>
    </source>
</evidence>
<proteinExistence type="inferred from homology"/>
<dbReference type="SMART" id="SM00471">
    <property type="entry name" value="HDc"/>
    <property type="match status" value="1"/>
</dbReference>
<feature type="domain" description="HD" evidence="12">
    <location>
        <begin position="33"/>
        <end position="128"/>
    </location>
</feature>
<dbReference type="CDD" id="cd00077">
    <property type="entry name" value="HDc"/>
    <property type="match status" value="1"/>
</dbReference>
<dbReference type="InterPro" id="IPR003607">
    <property type="entry name" value="HD/PDEase_dom"/>
</dbReference>
<organism evidence="13">
    <name type="scientific">Rhipicephalus appendiculatus</name>
    <name type="common">Brown ear tick</name>
    <dbReference type="NCBI Taxonomy" id="34631"/>
    <lineage>
        <taxon>Eukaryota</taxon>
        <taxon>Metazoa</taxon>
        <taxon>Ecdysozoa</taxon>
        <taxon>Arthropoda</taxon>
        <taxon>Chelicerata</taxon>
        <taxon>Arachnida</taxon>
        <taxon>Acari</taxon>
        <taxon>Parasitiformes</taxon>
        <taxon>Ixodida</taxon>
        <taxon>Ixodoidea</taxon>
        <taxon>Ixodidae</taxon>
        <taxon>Rhipicephalinae</taxon>
        <taxon>Rhipicephalus</taxon>
        <taxon>Rhipicephalus</taxon>
    </lineage>
</organism>
<reference evidence="13" key="1">
    <citation type="journal article" date="2016" name="Ticks Tick Borne Dis.">
        <title>De novo assembly and annotation of the salivary gland transcriptome of Rhipicephalus appendiculatus male and female ticks during blood feeding.</title>
        <authorList>
            <person name="de Castro M.H."/>
            <person name="de Klerk D."/>
            <person name="Pienaar R."/>
            <person name="Latif A.A."/>
            <person name="Rees D.J."/>
            <person name="Mans B.J."/>
        </authorList>
    </citation>
    <scope>NUCLEOTIDE SEQUENCE</scope>
    <source>
        <tissue evidence="13">Salivary glands</tissue>
    </source>
</reference>
<keyword evidence="2" id="KW-0479">Metal-binding</keyword>
<dbReference type="InterPro" id="IPR052194">
    <property type="entry name" value="MESH1"/>
</dbReference>
<sequence>MEEQIAKTLIETVNFAAIKHRKQRRKDEDATPYINHPIGVARILTHEANIYDIATLQAAILHDTVEDTDTTFDEIEQNFGSKVRSIVEEVTDDKSLPKQVRKQLQIEHAPGCSREAKLVKLADKLYNLRDLQRCTPVGWSRTRVQEYFEWAEKVVHGLRGTNKPMEDALDEVLKVLPANIDRHSHSTLLVNTIRTFLKFLKH</sequence>
<protein>
    <recommendedName>
        <fullName evidence="8">Guanosine-3',5'-bis(diphosphate) 3'-pyrophosphohydrolase MESH1</fullName>
        <ecNumber evidence="5">3.1.7.2</ecNumber>
    </recommendedName>
    <alternativeName>
        <fullName evidence="9">Metazoan SpoT homolog 1</fullName>
    </alternativeName>
    <alternativeName>
        <fullName evidence="10">Penta-phosphate guanosine-3'-pyrophosphohydrolase</fullName>
    </alternativeName>
</protein>
<dbReference type="Pfam" id="PF13328">
    <property type="entry name" value="HD_4"/>
    <property type="match status" value="1"/>
</dbReference>
<dbReference type="PANTHER" id="PTHR46246:SF1">
    <property type="entry name" value="GUANOSINE-3',5'-BIS(DIPHOSPHATE) 3'-PYROPHOSPHOHYDROLASE MESH1"/>
    <property type="match status" value="1"/>
</dbReference>
<comment type="catalytic activity">
    <reaction evidence="11">
        <text>guanosine 3',5'-bis(diphosphate) + H2O = GDP + diphosphate + H(+)</text>
        <dbReference type="Rhea" id="RHEA:14253"/>
        <dbReference type="ChEBI" id="CHEBI:15377"/>
        <dbReference type="ChEBI" id="CHEBI:15378"/>
        <dbReference type="ChEBI" id="CHEBI:33019"/>
        <dbReference type="ChEBI" id="CHEBI:58189"/>
        <dbReference type="ChEBI" id="CHEBI:77828"/>
        <dbReference type="EC" id="3.1.7.2"/>
    </reaction>
</comment>
<name>A0A131YBS1_RHIAP</name>
<dbReference type="InterPro" id="IPR006674">
    <property type="entry name" value="HD_domain"/>
</dbReference>